<keyword evidence="1" id="KW-1133">Transmembrane helix</keyword>
<evidence type="ECO:0008006" key="4">
    <source>
        <dbReference type="Google" id="ProtNLM"/>
    </source>
</evidence>
<dbReference type="AlphaFoldDB" id="A0A1H6K1V1"/>
<name>A0A1H6K1V1_9FLAO</name>
<feature type="transmembrane region" description="Helical" evidence="1">
    <location>
        <begin position="136"/>
        <end position="154"/>
    </location>
</feature>
<keyword evidence="1" id="KW-0472">Membrane</keyword>
<organism evidence="2 3">
    <name type="scientific">Paenimyroides marinum</name>
    <dbReference type="NCBI Taxonomy" id="1159016"/>
    <lineage>
        <taxon>Bacteria</taxon>
        <taxon>Pseudomonadati</taxon>
        <taxon>Bacteroidota</taxon>
        <taxon>Flavobacteriia</taxon>
        <taxon>Flavobacteriales</taxon>
        <taxon>Flavobacteriaceae</taxon>
        <taxon>Paenimyroides</taxon>
    </lineage>
</organism>
<dbReference type="Pfam" id="PF13858">
    <property type="entry name" value="DUF4199"/>
    <property type="match status" value="1"/>
</dbReference>
<gene>
    <name evidence="2" type="ORF">SAMN02927937_00720</name>
</gene>
<evidence type="ECO:0000256" key="1">
    <source>
        <dbReference type="SAM" id="Phobius"/>
    </source>
</evidence>
<protein>
    <recommendedName>
        <fullName evidence="4">DUF4199 domain-containing protein</fullName>
    </recommendedName>
</protein>
<accession>A0A1H6K1V1</accession>
<dbReference type="RefSeq" id="WP_091096413.1">
    <property type="nucleotide sequence ID" value="NZ_FNXE01000006.1"/>
</dbReference>
<reference evidence="3" key="1">
    <citation type="submission" date="2016-10" db="EMBL/GenBank/DDBJ databases">
        <authorList>
            <person name="Varghese N."/>
            <person name="Submissions S."/>
        </authorList>
    </citation>
    <scope>NUCLEOTIDE SEQUENCE [LARGE SCALE GENOMIC DNA]</scope>
    <source>
        <strain evidence="3">CGMCC 1.10825</strain>
    </source>
</reference>
<dbReference type="Proteomes" id="UP000199634">
    <property type="component" value="Unassembled WGS sequence"/>
</dbReference>
<dbReference type="OrthoDB" id="5766000at2"/>
<keyword evidence="1" id="KW-0812">Transmembrane</keyword>
<evidence type="ECO:0000313" key="3">
    <source>
        <dbReference type="Proteomes" id="UP000199634"/>
    </source>
</evidence>
<dbReference type="EMBL" id="FNXE01000006">
    <property type="protein sequence ID" value="SEH65703.1"/>
    <property type="molecule type" value="Genomic_DNA"/>
</dbReference>
<proteinExistence type="predicted"/>
<feature type="transmembrane region" description="Helical" evidence="1">
    <location>
        <begin position="76"/>
        <end position="96"/>
    </location>
</feature>
<evidence type="ECO:0000313" key="2">
    <source>
        <dbReference type="EMBL" id="SEH65703.1"/>
    </source>
</evidence>
<sequence length="174" mass="19808">MNKIGIELKWAGIITAFTCLWAALKQALGYHKDFSNILIPAIYYVILTFLWAIAFVDKKKSLGKGAVWEFKSAFKFGLILTGLLTILSPIAQYIIYENISPDYFNNMIEYQMAKGRQTRESLELIHNINFAIRQGVMNSLSLGVIYAALYAWVFKTKSNPNTTNIVVNNTKKRK</sequence>
<dbReference type="InterPro" id="IPR025250">
    <property type="entry name" value="DUF4199"/>
</dbReference>
<keyword evidence="3" id="KW-1185">Reference proteome</keyword>
<feature type="transmembrane region" description="Helical" evidence="1">
    <location>
        <begin position="37"/>
        <end position="56"/>
    </location>
</feature>
<dbReference type="STRING" id="1159016.SAMN02927937_00720"/>